<dbReference type="SUPFAM" id="SSF54001">
    <property type="entry name" value="Cysteine proteinases"/>
    <property type="match status" value="1"/>
</dbReference>
<dbReference type="Pfam" id="PF12969">
    <property type="entry name" value="DUF3857"/>
    <property type="match status" value="1"/>
</dbReference>
<protein>
    <submittedName>
        <fullName evidence="4">Uncharacterized protein</fullName>
    </submittedName>
</protein>
<dbReference type="STRING" id="1121895.GCA_000378485_02998"/>
<dbReference type="Pfam" id="PF01841">
    <property type="entry name" value="Transglut_core"/>
    <property type="match status" value="1"/>
</dbReference>
<dbReference type="InterPro" id="IPR024618">
    <property type="entry name" value="DUF3857"/>
</dbReference>
<dbReference type="RefSeq" id="WP_020214161.1">
    <property type="nucleotide sequence ID" value="NZ_JRLX01000009.1"/>
</dbReference>
<evidence type="ECO:0000313" key="5">
    <source>
        <dbReference type="Proteomes" id="UP000030152"/>
    </source>
</evidence>
<dbReference type="Gene3D" id="2.60.120.1130">
    <property type="match status" value="1"/>
</dbReference>
<name>A0A0A2M2Y3_9FLAO</name>
<gene>
    <name evidence="4" type="ORF">Q765_10350</name>
</gene>
<dbReference type="InterPro" id="IPR002931">
    <property type="entry name" value="Transglutaminase-like"/>
</dbReference>
<dbReference type="EMBL" id="JRLX01000009">
    <property type="protein sequence ID" value="KGO86614.1"/>
    <property type="molecule type" value="Genomic_DNA"/>
</dbReference>
<feature type="domain" description="DUF3857" evidence="3">
    <location>
        <begin position="107"/>
        <end position="215"/>
    </location>
</feature>
<keyword evidence="1" id="KW-0732">Signal</keyword>
<comment type="caution">
    <text evidence="4">The sequence shown here is derived from an EMBL/GenBank/DDBJ whole genome shotgun (WGS) entry which is preliminary data.</text>
</comment>
<feature type="signal peptide" evidence="1">
    <location>
        <begin position="1"/>
        <end position="18"/>
    </location>
</feature>
<dbReference type="Proteomes" id="UP000030152">
    <property type="component" value="Unassembled WGS sequence"/>
</dbReference>
<organism evidence="4 5">
    <name type="scientific">Flavobacterium rivuli WB 3.3-2 = DSM 21788</name>
    <dbReference type="NCBI Taxonomy" id="1121895"/>
    <lineage>
        <taxon>Bacteria</taxon>
        <taxon>Pseudomonadati</taxon>
        <taxon>Bacteroidota</taxon>
        <taxon>Flavobacteriia</taxon>
        <taxon>Flavobacteriales</taxon>
        <taxon>Flavobacteriaceae</taxon>
        <taxon>Flavobacterium</taxon>
    </lineage>
</organism>
<feature type="domain" description="Transglutaminase-like" evidence="2">
    <location>
        <begin position="277"/>
        <end position="351"/>
    </location>
</feature>
<evidence type="ECO:0000259" key="3">
    <source>
        <dbReference type="Pfam" id="PF12969"/>
    </source>
</evidence>
<proteinExistence type="predicted"/>
<keyword evidence="5" id="KW-1185">Reference proteome</keyword>
<dbReference type="InterPro" id="IPR038765">
    <property type="entry name" value="Papain-like_cys_pep_sf"/>
</dbReference>
<dbReference type="OrthoDB" id="8595007at2"/>
<accession>A0A0A2M2Y3</accession>
<feature type="chain" id="PRO_5002002668" evidence="1">
    <location>
        <begin position="19"/>
        <end position="634"/>
    </location>
</feature>
<evidence type="ECO:0000259" key="2">
    <source>
        <dbReference type="Pfam" id="PF01841"/>
    </source>
</evidence>
<dbReference type="Gene3D" id="3.10.620.30">
    <property type="match status" value="1"/>
</dbReference>
<dbReference type="eggNOG" id="COG1305">
    <property type="taxonomic scope" value="Bacteria"/>
</dbReference>
<evidence type="ECO:0000313" key="4">
    <source>
        <dbReference type="EMBL" id="KGO86614.1"/>
    </source>
</evidence>
<reference evidence="4 5" key="1">
    <citation type="submission" date="2013-09" db="EMBL/GenBank/DDBJ databases">
        <authorList>
            <person name="Zeng Z."/>
            <person name="Chen C."/>
        </authorList>
    </citation>
    <scope>NUCLEOTIDE SEQUENCE [LARGE SCALE GENOMIC DNA]</scope>
    <source>
        <strain evidence="4 5">WB 3.3-2</strain>
    </source>
</reference>
<sequence>MKRFITLLLLLASATNYAQKSIDPTTDDIALAKELRLKYAKSDVALLFSKEVVTFDINAGNVTVNNNVKERLMNINHRADIHKYEFYDSQSSIENFSLKYRNDKTANFYVRDEFHKSNDLFFADSRVKYMTVDFPVQGYTYNYELDKKYKDVKYFTSIYFQDEYPIIKKQITLTVPDWLNLDIKEFNFEGYTIKKDVVKEGKNTIYTYTLENAEPMSEDKQAPGPSLVYPHVLLIAKSFTKNSKQITLFSETADLYKWYKSLVDGIQENPAALKDKVKELTANAKTDDEKIKNIYYWVQDNIRYIAFEDGLAGYRPEASQNVFAKRYGDCKGMANLTRQMLKEAGFDARLTWIGTKHIGYNYSIPSLSVDNHMICTLFKDGKKYFLDGTEKYNSLGEYAERIQGKEVMIEDGDKYIIEKVPVAASAQNKETYTGVFHIDNESLVGTISGNMLGESRASFLYGYNSIKNDRKENSLQYYLSHGDNNFAVSNVVTSDLANRDSNLTLQYNATLKNKVSSFDNEIYVDLDYEQEFSEYDFKERKTDFEFDYKREYESVTTLQIPAGYKVTRLPEAFKIANDTYAINVSYEQKGNDILYKKHFLVKSATIKKADFVNWNASVTSLKNLYNDQITLTKQ</sequence>
<dbReference type="Gene3D" id="2.60.40.3140">
    <property type="match status" value="1"/>
</dbReference>
<evidence type="ECO:0000256" key="1">
    <source>
        <dbReference type="SAM" id="SignalP"/>
    </source>
</evidence>
<dbReference type="AlphaFoldDB" id="A0A0A2M2Y3"/>